<evidence type="ECO:0000256" key="2">
    <source>
        <dbReference type="ARBA" id="ARBA00023002"/>
    </source>
</evidence>
<sequence>MTTQGGTLVIGATGGIGSAVARSFAASSPLTLAGRNAEKLQALAAELEAGAHPLDVGFESHLRALFEGLGELETVIYAAGAALPHLLAEADAARVRSVWNANYFGVLWTLKYGLPRLAPGGRLYVIGARPELVTARGFSQYAASKAAVARALEVARLETRGKTLTLVLPPAVDTPLWTQVGRPPRGALAPGAVAAALLADRAGPGGDELRVG</sequence>
<organism evidence="3 4">
    <name type="scientific">Deinococcus aetherius</name>
    <dbReference type="NCBI Taxonomy" id="200252"/>
    <lineage>
        <taxon>Bacteria</taxon>
        <taxon>Thermotogati</taxon>
        <taxon>Deinococcota</taxon>
        <taxon>Deinococci</taxon>
        <taxon>Deinococcales</taxon>
        <taxon>Deinococcaceae</taxon>
        <taxon>Deinococcus</taxon>
    </lineage>
</organism>
<keyword evidence="2" id="KW-0560">Oxidoreductase</keyword>
<accession>A0ABN6RG03</accession>
<dbReference type="EMBL" id="AP026560">
    <property type="protein sequence ID" value="BDP42268.1"/>
    <property type="molecule type" value="Genomic_DNA"/>
</dbReference>
<name>A0ABN6RG03_9DEIO</name>
<evidence type="ECO:0000313" key="4">
    <source>
        <dbReference type="Proteomes" id="UP001064971"/>
    </source>
</evidence>
<dbReference type="CDD" id="cd11730">
    <property type="entry name" value="Tthb094_like_SDR_c"/>
    <property type="match status" value="1"/>
</dbReference>
<dbReference type="SUPFAM" id="SSF51735">
    <property type="entry name" value="NAD(P)-binding Rossmann-fold domains"/>
    <property type="match status" value="1"/>
</dbReference>
<protein>
    <submittedName>
        <fullName evidence="3">Short-chain dehydrogenase</fullName>
    </submittedName>
</protein>
<dbReference type="InterPro" id="IPR002347">
    <property type="entry name" value="SDR_fam"/>
</dbReference>
<comment type="similarity">
    <text evidence="1">Belongs to the short-chain dehydrogenases/reductases (SDR) family.</text>
</comment>
<dbReference type="Pfam" id="PF00106">
    <property type="entry name" value="adh_short"/>
    <property type="match status" value="1"/>
</dbReference>
<gene>
    <name evidence="3" type="ORF">DAETH_22370</name>
</gene>
<dbReference type="Proteomes" id="UP001064971">
    <property type="component" value="Chromosome"/>
</dbReference>
<dbReference type="PANTHER" id="PTHR43669">
    <property type="entry name" value="5-KETO-D-GLUCONATE 5-REDUCTASE"/>
    <property type="match status" value="1"/>
</dbReference>
<dbReference type="Gene3D" id="3.40.50.720">
    <property type="entry name" value="NAD(P)-binding Rossmann-like Domain"/>
    <property type="match status" value="1"/>
</dbReference>
<dbReference type="PANTHER" id="PTHR43669:SF3">
    <property type="entry name" value="ALCOHOL DEHYDROGENASE, PUTATIVE (AFU_ORTHOLOGUE AFUA_3G03445)-RELATED"/>
    <property type="match status" value="1"/>
</dbReference>
<dbReference type="RefSeq" id="WP_264774970.1">
    <property type="nucleotide sequence ID" value="NZ_AP026560.1"/>
</dbReference>
<dbReference type="PRINTS" id="PR00081">
    <property type="entry name" value="GDHRDH"/>
</dbReference>
<dbReference type="InterPro" id="IPR036291">
    <property type="entry name" value="NAD(P)-bd_dom_sf"/>
</dbReference>
<evidence type="ECO:0000256" key="1">
    <source>
        <dbReference type="ARBA" id="ARBA00006484"/>
    </source>
</evidence>
<proteinExistence type="inferred from homology"/>
<reference evidence="3" key="1">
    <citation type="submission" date="2022-07" db="EMBL/GenBank/DDBJ databases">
        <title>Complete Genome Sequence of the Radioresistant Bacterium Deinococcus aetherius ST0316, Isolated from the Air Dust collected in Lower Stratosphere above Japan.</title>
        <authorList>
            <person name="Satoh K."/>
            <person name="Hagiwara K."/>
            <person name="Katsumata K."/>
            <person name="Kubo A."/>
            <person name="Yokobori S."/>
            <person name="Yamagishi A."/>
            <person name="Oono Y."/>
            <person name="Narumi I."/>
        </authorList>
    </citation>
    <scope>NUCLEOTIDE SEQUENCE</scope>
    <source>
        <strain evidence="3">ST0316</strain>
    </source>
</reference>
<evidence type="ECO:0000313" key="3">
    <source>
        <dbReference type="EMBL" id="BDP42268.1"/>
    </source>
</evidence>
<keyword evidence="4" id="KW-1185">Reference proteome</keyword>